<feature type="coiled-coil region" evidence="8">
    <location>
        <begin position="752"/>
        <end position="793"/>
    </location>
</feature>
<feature type="region of interest" description="Disordered" evidence="9">
    <location>
        <begin position="1"/>
        <end position="32"/>
    </location>
</feature>
<organism evidence="10 11">
    <name type="scientific">Trichomalopsis sarcophagae</name>
    <dbReference type="NCBI Taxonomy" id="543379"/>
    <lineage>
        <taxon>Eukaryota</taxon>
        <taxon>Metazoa</taxon>
        <taxon>Ecdysozoa</taxon>
        <taxon>Arthropoda</taxon>
        <taxon>Hexapoda</taxon>
        <taxon>Insecta</taxon>
        <taxon>Pterygota</taxon>
        <taxon>Neoptera</taxon>
        <taxon>Endopterygota</taxon>
        <taxon>Hymenoptera</taxon>
        <taxon>Apocrita</taxon>
        <taxon>Proctotrupomorpha</taxon>
        <taxon>Chalcidoidea</taxon>
        <taxon>Pteromalidae</taxon>
        <taxon>Pteromalinae</taxon>
        <taxon>Trichomalopsis</taxon>
    </lineage>
</organism>
<evidence type="ECO:0000256" key="9">
    <source>
        <dbReference type="SAM" id="MobiDB-lite"/>
    </source>
</evidence>
<feature type="region of interest" description="Disordered" evidence="9">
    <location>
        <begin position="842"/>
        <end position="864"/>
    </location>
</feature>
<comment type="caution">
    <text evidence="10">The sequence shown here is derived from an EMBL/GenBank/DDBJ whole genome shotgun (WGS) entry which is preliminary data.</text>
</comment>
<keyword evidence="6" id="KW-0206">Cytoskeleton</keyword>
<feature type="coiled-coil region" evidence="8">
    <location>
        <begin position="1055"/>
        <end position="1107"/>
    </location>
</feature>
<feature type="coiled-coil region" evidence="8">
    <location>
        <begin position="593"/>
        <end position="620"/>
    </location>
</feature>
<accession>A0A232F2J3</accession>
<dbReference type="EMBL" id="NNAY01001240">
    <property type="protein sequence ID" value="OXU24637.1"/>
    <property type="molecule type" value="Genomic_DNA"/>
</dbReference>
<comment type="subcellular location">
    <subcellularLocation>
        <location evidence="1">Cytoplasm</location>
        <location evidence="1">Cytoskeleton</location>
        <location evidence="1">Cilium basal body</location>
    </subcellularLocation>
    <subcellularLocation>
        <location evidence="2">Cytoplasm</location>
        <location evidence="2">Cytoskeleton</location>
        <location evidence="2">Microtubule organizing center</location>
        <location evidence="2">Centrosome</location>
    </subcellularLocation>
</comment>
<feature type="compositionally biased region" description="Acidic residues" evidence="9">
    <location>
        <begin position="373"/>
        <end position="384"/>
    </location>
</feature>
<name>A0A232F2J3_9HYME</name>
<gene>
    <name evidence="10" type="ORF">TSAR_006151</name>
</gene>
<sequence>MKSSCKTRLMKDTSKRATKGEREMNKKMQDASKRISTLESLLERAERDAKVKSEQLCEALAILNKYEDENTSLTNALEEIKELKDQLEKKNKYVEDLVDVVNRLESENSRYEDAIIVLREKLGITEDEEFAIEDLILRRQQAQEEKIEEIQRSCDQQASENVDLKFQIRKLKTALKESLKNKLRRTNGISSDGENIEDLSHRSESKKDHVELKKMRENVKWVIEENEALRQGMHEILDCIHHQDGKSIITIQSQTLENLLEALDARHLAGWYHPAMRLQGRVNYLQGSNAELRAQLQQIRKNQMMILEADSQQRSSSVEEGECSQQQTSASSKTDLQPALSQSRNVTPKSSENADSGRASGKPADMDEIQRVDDDDDDDDDDEPSGSCDTPLDDEGFGKKSEEVYAMAKEIIAQESDFKKALNEAETRQKILEAQVVGLRKNLASYVSPEAHAELRERYLEANMQLRAAFESKKFGTNDEDSVEALRSKAVQELRNELVSLHKQLSELALSSARSNTTDGRAVGELEGRLAELKAENERLKKAAEIAHQEALIHRAIDSTVLTEFNDLRQRILKFELDEDTGVKETARLSFELANHKVIVTELREQKKLLERDLLKAREELADLSGGRESEGQVVELVSRPTDGRDYIEIIDFLQHQYAGSTSLSAWERYEASLNKLNNDRNEVKELISQINDQNENLKIQHETLTSRLQIVEQLKDMLEQQIGSNDVQDIMQRFTIETRQLLSESKYKALISQLEEEGKKANSKLSDYEKKVASMERELRNAQKAWKVQKAESLRRPASFDKATEAAFKSEKEAKSAQTELKVHSVETQCSLCCKTAMRDSQVEKNESEVDNKTRESNGEGPLKTTKINLLQEQLNQALALASERSVALSKCEAQLTEYLARNDSLSRLLEEKTSSAPVTTDHEEDEQLAEKSGHTSQEALQSSVKSLQKIISQKEETIARYQSLLKEDRDKHSEAAARLQEEISSLRKSLADGSNKDNAMASPNTEQPERDIPTGETTPASASRTEETSILREKISRLETELSISAELAERWHRLAEDRLRHMDSTRERLEEQHREEIDSYRMELNKRQREVVELRRQLSENRRAPTTKSEVLSFMKVLQIKDNRLADAIESELEEHAAAVTSQQLSTTYEVEDARLYEFEQMQSQLDNLRRQLQASMERERSYKNEIAELQQRMSRRYMAVKAQEKKASKREMQLERKVKELEGELSEAKEMLDRHFMAQQAKRAKTAEDLGLWEKLKKWQQTAERLKEKLKEKTDECQRLQSNYEKLRALISCMEREKWFLRGKCRSESVAVSAWMPPPAESHCTSSSNNDLLVEELQRECRELRERVKELVGRLSRQEEEKRRAASVAFEDEVYTDEEIKRLREVQEILEKENIRLEAENFELRLELERANVNTPRYQEKIQHLEKYVEILKTEKSSELSYPCSAPLRRDGTQRTKAELERTVVTLKKLVEKLQQENKRLRTSVAQSDLDLPAQCNCVYLREDYEQAKQRIAVLESELALAEKRIAMMEETAALKSDDDNSEEVTLLRQQLHRKSELLMKVKDLLSKAASNEKELRHRVSTFRVDNEYLKETVVLLSYIQQLEFKQTLSIIPECGSSLAIT</sequence>
<evidence type="ECO:0000256" key="7">
    <source>
        <dbReference type="ARBA" id="ARBA00023273"/>
    </source>
</evidence>
<dbReference type="STRING" id="543379.A0A232F2J3"/>
<feature type="coiled-coil region" evidence="8">
    <location>
        <begin position="667"/>
        <end position="722"/>
    </location>
</feature>
<evidence type="ECO:0000256" key="8">
    <source>
        <dbReference type="SAM" id="Coils"/>
    </source>
</evidence>
<dbReference type="GO" id="GO:1905515">
    <property type="term" value="P:non-motile cilium assembly"/>
    <property type="evidence" value="ECO:0007669"/>
    <property type="project" value="TreeGrafter"/>
</dbReference>
<feature type="region of interest" description="Disordered" evidence="9">
    <location>
        <begin position="913"/>
        <end position="943"/>
    </location>
</feature>
<keyword evidence="3" id="KW-0963">Cytoplasm</keyword>
<dbReference type="OrthoDB" id="6351660at2759"/>
<dbReference type="GO" id="GO:1905349">
    <property type="term" value="P:ciliary transition zone assembly"/>
    <property type="evidence" value="ECO:0007669"/>
    <property type="project" value="TreeGrafter"/>
</dbReference>
<evidence type="ECO:0000256" key="1">
    <source>
        <dbReference type="ARBA" id="ARBA00004120"/>
    </source>
</evidence>
<dbReference type="GO" id="GO:0035869">
    <property type="term" value="C:ciliary transition zone"/>
    <property type="evidence" value="ECO:0007669"/>
    <property type="project" value="TreeGrafter"/>
</dbReference>
<dbReference type="Proteomes" id="UP000215335">
    <property type="component" value="Unassembled WGS sequence"/>
</dbReference>
<feature type="compositionally biased region" description="Polar residues" evidence="9">
    <location>
        <begin position="310"/>
        <end position="354"/>
    </location>
</feature>
<evidence type="ECO:0000313" key="11">
    <source>
        <dbReference type="Proteomes" id="UP000215335"/>
    </source>
</evidence>
<reference evidence="10 11" key="1">
    <citation type="journal article" date="2017" name="Curr. Biol.">
        <title>The Evolution of Venom by Co-option of Single-Copy Genes.</title>
        <authorList>
            <person name="Martinson E.O."/>
            <person name="Mrinalini"/>
            <person name="Kelkar Y.D."/>
            <person name="Chang C.H."/>
            <person name="Werren J.H."/>
        </authorList>
    </citation>
    <scope>NUCLEOTIDE SEQUENCE [LARGE SCALE GENOMIC DNA]</scope>
    <source>
        <strain evidence="10 11">Alberta</strain>
        <tissue evidence="10">Whole body</tissue>
    </source>
</reference>
<feature type="coiled-coil region" evidence="8">
    <location>
        <begin position="1461"/>
        <end position="1536"/>
    </location>
</feature>
<feature type="compositionally biased region" description="Basic and acidic residues" evidence="9">
    <location>
        <begin position="842"/>
        <end position="859"/>
    </location>
</feature>
<proteinExistence type="predicted"/>
<evidence type="ECO:0000256" key="5">
    <source>
        <dbReference type="ARBA" id="ARBA00023054"/>
    </source>
</evidence>
<dbReference type="PANTHER" id="PTHR18879:SF20">
    <property type="entry name" value="CENTROSOMAL PROTEIN OF 290 KDA"/>
    <property type="match status" value="1"/>
</dbReference>
<evidence type="ECO:0000256" key="4">
    <source>
        <dbReference type="ARBA" id="ARBA00022794"/>
    </source>
</evidence>
<keyword evidence="7" id="KW-0966">Cell projection</keyword>
<dbReference type="PANTHER" id="PTHR18879">
    <property type="entry name" value="CENTROSOMAL PROTEIN OF 290 KDA"/>
    <property type="match status" value="1"/>
</dbReference>
<dbReference type="GO" id="GO:0034451">
    <property type="term" value="C:centriolar satellite"/>
    <property type="evidence" value="ECO:0007669"/>
    <property type="project" value="TreeGrafter"/>
</dbReference>
<feature type="region of interest" description="Disordered" evidence="9">
    <location>
        <begin position="990"/>
        <end position="1031"/>
    </location>
</feature>
<keyword evidence="11" id="KW-1185">Reference proteome</keyword>
<feature type="region of interest" description="Disordered" evidence="9">
    <location>
        <begin position="310"/>
        <end position="398"/>
    </location>
</feature>
<protein>
    <submittedName>
        <fullName evidence="10">Uncharacterized protein</fullName>
    </submittedName>
</protein>
<dbReference type="GO" id="GO:0097711">
    <property type="term" value="P:ciliary basal body-plasma membrane docking"/>
    <property type="evidence" value="ECO:0007669"/>
    <property type="project" value="TreeGrafter"/>
</dbReference>
<dbReference type="InterPro" id="IPR026201">
    <property type="entry name" value="Cep290"/>
</dbReference>
<feature type="compositionally biased region" description="Basic and acidic residues" evidence="9">
    <location>
        <begin position="9"/>
        <end position="32"/>
    </location>
</feature>
<evidence type="ECO:0000256" key="6">
    <source>
        <dbReference type="ARBA" id="ARBA00023212"/>
    </source>
</evidence>
<feature type="coiled-coil region" evidence="8">
    <location>
        <begin position="1331"/>
        <end position="1418"/>
    </location>
</feature>
<keyword evidence="4" id="KW-0970">Cilium biogenesis/degradation</keyword>
<feature type="coiled-coil region" evidence="8">
    <location>
        <begin position="1162"/>
        <end position="1301"/>
    </location>
</feature>
<evidence type="ECO:0000313" key="10">
    <source>
        <dbReference type="EMBL" id="OXU24637.1"/>
    </source>
</evidence>
<evidence type="ECO:0000256" key="3">
    <source>
        <dbReference type="ARBA" id="ARBA00022490"/>
    </source>
</evidence>
<evidence type="ECO:0000256" key="2">
    <source>
        <dbReference type="ARBA" id="ARBA00004300"/>
    </source>
</evidence>
<feature type="coiled-coil region" evidence="8">
    <location>
        <begin position="491"/>
        <end position="550"/>
    </location>
</feature>
<keyword evidence="5 8" id="KW-0175">Coiled coil</keyword>